<protein>
    <submittedName>
        <fullName evidence="2">Uncharacterized protein</fullName>
    </submittedName>
</protein>
<keyword evidence="3" id="KW-1185">Reference proteome</keyword>
<evidence type="ECO:0000313" key="3">
    <source>
        <dbReference type="Proteomes" id="UP000593952"/>
    </source>
</evidence>
<feature type="region of interest" description="Disordered" evidence="1">
    <location>
        <begin position="22"/>
        <end position="78"/>
    </location>
</feature>
<sequence>MSAIYQQFAGGVLMSVDTGKHHGKEAIGEVPLDKKLESEEGSAPVDPNAGNKGDDGDGTEAETTKATKATTKTTAAKE</sequence>
<accession>A0A7S6U352</accession>
<evidence type="ECO:0000256" key="1">
    <source>
        <dbReference type="SAM" id="MobiDB-lite"/>
    </source>
</evidence>
<dbReference type="Proteomes" id="UP000593952">
    <property type="component" value="Segment"/>
</dbReference>
<name>A0A7S6U352_9CAUD</name>
<proteinExistence type="predicted"/>
<organism evidence="2 3">
    <name type="scientific">Burkholderia phage Maja</name>
    <dbReference type="NCBI Taxonomy" id="2767571"/>
    <lineage>
        <taxon>Viruses</taxon>
        <taxon>Duplodnaviria</taxon>
        <taxon>Heunggongvirae</taxon>
        <taxon>Uroviricota</taxon>
        <taxon>Caudoviricetes</taxon>
        <taxon>Lindbergviridae</taxon>
        <taxon>Gladiolivirus</taxon>
        <taxon>Gladiolivirus maja</taxon>
    </lineage>
</organism>
<gene>
    <name evidence="2" type="ORF">CPT_Maja_021</name>
</gene>
<feature type="compositionally biased region" description="Basic and acidic residues" evidence="1">
    <location>
        <begin position="22"/>
        <end position="38"/>
    </location>
</feature>
<dbReference type="EMBL" id="MT708549">
    <property type="protein sequence ID" value="QOV06241.1"/>
    <property type="molecule type" value="Genomic_DNA"/>
</dbReference>
<evidence type="ECO:0000313" key="2">
    <source>
        <dbReference type="EMBL" id="QOV06241.1"/>
    </source>
</evidence>
<feature type="compositionally biased region" description="Low complexity" evidence="1">
    <location>
        <begin position="64"/>
        <end position="78"/>
    </location>
</feature>
<reference evidence="2 3" key="1">
    <citation type="submission" date="2020-07" db="EMBL/GenBank/DDBJ databases">
        <title>Complete genome sequence of Burkholderia gladioli phage Maja.</title>
        <authorList>
            <person name="Yu Z."/>
            <person name="Yao G.W."/>
            <person name="Guadalupe Vizoso-Pinto M."/>
            <person name="Sun L."/>
            <person name="Le T."/>
            <person name="Gonzalez C."/>
            <person name="Young R."/>
            <person name="Liu M."/>
        </authorList>
    </citation>
    <scope>NUCLEOTIDE SEQUENCE [LARGE SCALE GENOMIC DNA]</scope>
</reference>